<reference evidence="3 4" key="1">
    <citation type="submission" date="2012-08" db="EMBL/GenBank/DDBJ databases">
        <title>Oryza genome evolution.</title>
        <authorList>
            <person name="Wing R.A."/>
        </authorList>
    </citation>
    <scope>NUCLEOTIDE SEQUENCE</scope>
</reference>
<dbReference type="STRING" id="77586.A0A0D9VXR6"/>
<evidence type="ECO:0008006" key="5">
    <source>
        <dbReference type="Google" id="ProtNLM"/>
    </source>
</evidence>
<dbReference type="EnsemblPlants" id="LPERR03G25230.1">
    <property type="protein sequence ID" value="LPERR03G25230.1"/>
    <property type="gene ID" value="LPERR03G25230"/>
</dbReference>
<dbReference type="AlphaFoldDB" id="A0A0D9VXR6"/>
<dbReference type="HOGENOM" id="CLU_1404299_0_0_1"/>
<evidence type="ECO:0000256" key="2">
    <source>
        <dbReference type="SAM" id="MobiDB-lite"/>
    </source>
</evidence>
<dbReference type="Gene3D" id="3.80.10.10">
    <property type="entry name" value="Ribonuclease Inhibitor"/>
    <property type="match status" value="1"/>
</dbReference>
<name>A0A0D9VXR6_9ORYZ</name>
<proteinExistence type="predicted"/>
<evidence type="ECO:0000313" key="4">
    <source>
        <dbReference type="Proteomes" id="UP000032180"/>
    </source>
</evidence>
<sequence length="194" mass="21535">MDTASIDYMHRLVAVTGVELLLGWEADSDPSNDNWIWVTCDTYDGNNKIFQIDVNANMNGMLQVFLRNISKFLGLVQLHLDYNHFPSPFPADLSGFNVLSVITVAHNRLTGVIPPLLAQLSCISWVSSSNNLFQGPLLELPSSVKTNFAMAAIRGSAYSSGTSRRKVTGVNLSQHRLTQADRGEPVMPWPQRHH</sequence>
<organism evidence="3 4">
    <name type="scientific">Leersia perrieri</name>
    <dbReference type="NCBI Taxonomy" id="77586"/>
    <lineage>
        <taxon>Eukaryota</taxon>
        <taxon>Viridiplantae</taxon>
        <taxon>Streptophyta</taxon>
        <taxon>Embryophyta</taxon>
        <taxon>Tracheophyta</taxon>
        <taxon>Spermatophyta</taxon>
        <taxon>Magnoliopsida</taxon>
        <taxon>Liliopsida</taxon>
        <taxon>Poales</taxon>
        <taxon>Poaceae</taxon>
        <taxon>BOP clade</taxon>
        <taxon>Oryzoideae</taxon>
        <taxon>Oryzeae</taxon>
        <taxon>Oryzinae</taxon>
        <taxon>Leersia</taxon>
    </lineage>
</organism>
<feature type="region of interest" description="Disordered" evidence="2">
    <location>
        <begin position="173"/>
        <end position="194"/>
    </location>
</feature>
<comment type="subcellular location">
    <subcellularLocation>
        <location evidence="1">Cell envelope</location>
    </subcellularLocation>
</comment>
<accession>A0A0D9VXR6</accession>
<dbReference type="Gramene" id="LPERR03G25230.1">
    <property type="protein sequence ID" value="LPERR03G25230.1"/>
    <property type="gene ID" value="LPERR03G25230"/>
</dbReference>
<dbReference type="SUPFAM" id="SSF52058">
    <property type="entry name" value="L domain-like"/>
    <property type="match status" value="1"/>
</dbReference>
<dbReference type="InterPro" id="IPR032675">
    <property type="entry name" value="LRR_dom_sf"/>
</dbReference>
<reference evidence="3" key="3">
    <citation type="submission" date="2015-04" db="UniProtKB">
        <authorList>
            <consortium name="EnsemblPlants"/>
        </authorList>
    </citation>
    <scope>IDENTIFICATION</scope>
</reference>
<dbReference type="InterPro" id="IPR051848">
    <property type="entry name" value="PGIP"/>
</dbReference>
<dbReference type="PANTHER" id="PTHR48059">
    <property type="entry name" value="POLYGALACTURONASE INHIBITOR 1"/>
    <property type="match status" value="1"/>
</dbReference>
<protein>
    <recommendedName>
        <fullName evidence="5">Leucine-rich repeat-containing N-terminal plant-type domain-containing protein</fullName>
    </recommendedName>
</protein>
<evidence type="ECO:0000256" key="1">
    <source>
        <dbReference type="ARBA" id="ARBA00004196"/>
    </source>
</evidence>
<reference evidence="4" key="2">
    <citation type="submission" date="2013-12" db="EMBL/GenBank/DDBJ databases">
        <authorList>
            <person name="Yu Y."/>
            <person name="Lee S."/>
            <person name="de Baynast K."/>
            <person name="Wissotski M."/>
            <person name="Liu L."/>
            <person name="Talag J."/>
            <person name="Goicoechea J."/>
            <person name="Angelova A."/>
            <person name="Jetty R."/>
            <person name="Kudrna D."/>
            <person name="Golser W."/>
            <person name="Rivera L."/>
            <person name="Zhang J."/>
            <person name="Wing R."/>
        </authorList>
    </citation>
    <scope>NUCLEOTIDE SEQUENCE</scope>
</reference>
<evidence type="ECO:0000313" key="3">
    <source>
        <dbReference type="EnsemblPlants" id="LPERR03G25230.1"/>
    </source>
</evidence>
<dbReference type="PANTHER" id="PTHR48059:SF12">
    <property type="entry name" value="POLYGALACTURONASE INHIBITOR 1-LIKE"/>
    <property type="match status" value="1"/>
</dbReference>
<dbReference type="Proteomes" id="UP000032180">
    <property type="component" value="Chromosome 3"/>
</dbReference>
<keyword evidence="4" id="KW-1185">Reference proteome</keyword>